<gene>
    <name evidence="6" type="ORF">JYU34_005883</name>
</gene>
<dbReference type="InterPro" id="IPR019775">
    <property type="entry name" value="WD40_repeat_CS"/>
</dbReference>
<dbReference type="PROSITE" id="PS50294">
    <property type="entry name" value="WD_REPEATS_REGION"/>
    <property type="match status" value="1"/>
</dbReference>
<keyword evidence="7" id="KW-1185">Reference proteome</keyword>
<organism evidence="6 7">
    <name type="scientific">Plutella xylostella</name>
    <name type="common">Diamondback moth</name>
    <name type="synonym">Plutella maculipennis</name>
    <dbReference type="NCBI Taxonomy" id="51655"/>
    <lineage>
        <taxon>Eukaryota</taxon>
        <taxon>Metazoa</taxon>
        <taxon>Ecdysozoa</taxon>
        <taxon>Arthropoda</taxon>
        <taxon>Hexapoda</taxon>
        <taxon>Insecta</taxon>
        <taxon>Pterygota</taxon>
        <taxon>Neoptera</taxon>
        <taxon>Endopterygota</taxon>
        <taxon>Lepidoptera</taxon>
        <taxon>Glossata</taxon>
        <taxon>Ditrysia</taxon>
        <taxon>Yponomeutoidea</taxon>
        <taxon>Plutellidae</taxon>
        <taxon>Plutella</taxon>
    </lineage>
</organism>
<keyword evidence="5" id="KW-0472">Membrane</keyword>
<evidence type="ECO:0000313" key="6">
    <source>
        <dbReference type="EMBL" id="KAG7308661.1"/>
    </source>
</evidence>
<dbReference type="PROSITE" id="PS50082">
    <property type="entry name" value="WD_REPEATS_2"/>
    <property type="match status" value="1"/>
</dbReference>
<proteinExistence type="predicted"/>
<keyword evidence="1 3" id="KW-0853">WD repeat</keyword>
<dbReference type="InterPro" id="IPR015943">
    <property type="entry name" value="WD40/YVTN_repeat-like_dom_sf"/>
</dbReference>
<dbReference type="Gene3D" id="2.130.10.10">
    <property type="entry name" value="YVTN repeat-like/Quinoprotein amine dehydrogenase"/>
    <property type="match status" value="2"/>
</dbReference>
<accession>A0ABQ7QUH8</accession>
<dbReference type="EMBL" id="JAHIBW010000008">
    <property type="protein sequence ID" value="KAG7308661.1"/>
    <property type="molecule type" value="Genomic_DNA"/>
</dbReference>
<dbReference type="InterPro" id="IPR042410">
    <property type="entry name" value="WBSCR13"/>
</dbReference>
<evidence type="ECO:0000256" key="1">
    <source>
        <dbReference type="ARBA" id="ARBA00022574"/>
    </source>
</evidence>
<dbReference type="InterPro" id="IPR036322">
    <property type="entry name" value="WD40_repeat_dom_sf"/>
</dbReference>
<dbReference type="PANTHER" id="PTHR44321:SF1">
    <property type="entry name" value="TRANSDUCIN BETA-LIKE PROTEIN 2"/>
    <property type="match status" value="1"/>
</dbReference>
<dbReference type="SUPFAM" id="SSF50978">
    <property type="entry name" value="WD40 repeat-like"/>
    <property type="match status" value="1"/>
</dbReference>
<dbReference type="Proteomes" id="UP000823941">
    <property type="component" value="Chromosome 8"/>
</dbReference>
<evidence type="ECO:0000313" key="7">
    <source>
        <dbReference type="Proteomes" id="UP000823941"/>
    </source>
</evidence>
<sequence>MGDSQADFSKNVFLVGGITLACVLVHFIYKFFISNKENDQQLVHETESEPVAPVAEAASQQAAPETRPSGKAKKRTTWKTKSEEFSHPWLLKNLKGHPGNVLHMDFSANGKYMASTCDDGSVLLWDVRDLGQKEHKSLRVNLEFDHASHVFWTPDSKAFLVHTVKENHIVAYKIERKKDGTIGAAAPAATLERMHDDKVIGFGISISSNGRWVMSCSAGGDLLVRDLSGKVAHRRQVRVKEPHSARVSPCGRYIFVCGAAAGIESLDVQYEEGRLKRAGDGPELPGHAAGVYDLAFGMDSSYVAIAYMDATWKLFNVTGLLASGSGKAQLLESGRFSPGGQPPRLALSPDAQVLAVAVDSSVQLYDTYTGKLFGTIDNAFTGLVTSMVFDSTNKHLFVAGDKVIRVFHNVCGLYTTIGHCWRLMRGNETSATTERLKKTMAECKEQLERFNVKYE</sequence>
<evidence type="ECO:0000256" key="3">
    <source>
        <dbReference type="PROSITE-ProRule" id="PRU00221"/>
    </source>
</evidence>
<name>A0ABQ7QUH8_PLUXY</name>
<evidence type="ECO:0008006" key="8">
    <source>
        <dbReference type="Google" id="ProtNLM"/>
    </source>
</evidence>
<feature type="region of interest" description="Disordered" evidence="4">
    <location>
        <begin position="44"/>
        <end position="78"/>
    </location>
</feature>
<feature type="repeat" description="WD" evidence="3">
    <location>
        <begin position="94"/>
        <end position="128"/>
    </location>
</feature>
<evidence type="ECO:0000256" key="4">
    <source>
        <dbReference type="SAM" id="MobiDB-lite"/>
    </source>
</evidence>
<comment type="caution">
    <text evidence="6">The sequence shown here is derived from an EMBL/GenBank/DDBJ whole genome shotgun (WGS) entry which is preliminary data.</text>
</comment>
<dbReference type="PROSITE" id="PS00678">
    <property type="entry name" value="WD_REPEATS_1"/>
    <property type="match status" value="1"/>
</dbReference>
<keyword evidence="5" id="KW-1133">Transmembrane helix</keyword>
<protein>
    <recommendedName>
        <fullName evidence="8">Transducin beta-like protein 2</fullName>
    </recommendedName>
</protein>
<dbReference type="SMART" id="SM00320">
    <property type="entry name" value="WD40"/>
    <property type="match status" value="5"/>
</dbReference>
<feature type="transmembrane region" description="Helical" evidence="5">
    <location>
        <begin position="12"/>
        <end position="32"/>
    </location>
</feature>
<dbReference type="Pfam" id="PF00400">
    <property type="entry name" value="WD40"/>
    <property type="match status" value="3"/>
</dbReference>
<feature type="compositionally biased region" description="Low complexity" evidence="4">
    <location>
        <begin position="49"/>
        <end position="66"/>
    </location>
</feature>
<keyword evidence="5" id="KW-0812">Transmembrane</keyword>
<evidence type="ECO:0000256" key="2">
    <source>
        <dbReference type="ARBA" id="ARBA00022737"/>
    </source>
</evidence>
<keyword evidence="2" id="KW-0677">Repeat</keyword>
<evidence type="ECO:0000256" key="5">
    <source>
        <dbReference type="SAM" id="Phobius"/>
    </source>
</evidence>
<dbReference type="PANTHER" id="PTHR44321">
    <property type="entry name" value="TRANSDUCIN BETA-LIKE PROTEIN 2"/>
    <property type="match status" value="1"/>
</dbReference>
<reference evidence="6 7" key="1">
    <citation type="submission" date="2021-06" db="EMBL/GenBank/DDBJ databases">
        <title>A haploid diamondback moth (Plutella xylostella L.) genome assembly resolves 31 chromosomes and identifies a diamide resistance mutation.</title>
        <authorList>
            <person name="Ward C.M."/>
            <person name="Perry K.D."/>
            <person name="Baker G."/>
            <person name="Powis K."/>
            <person name="Heckel D.G."/>
            <person name="Baxter S.W."/>
        </authorList>
    </citation>
    <scope>NUCLEOTIDE SEQUENCE [LARGE SCALE GENOMIC DNA]</scope>
    <source>
        <strain evidence="6 7">LV</strain>
        <tissue evidence="6">Single pupa</tissue>
    </source>
</reference>
<dbReference type="InterPro" id="IPR001680">
    <property type="entry name" value="WD40_rpt"/>
</dbReference>